<evidence type="ECO:0000259" key="9">
    <source>
        <dbReference type="PROSITE" id="PS50137"/>
    </source>
</evidence>
<keyword evidence="4 7" id="KW-0067">ATP-binding</keyword>
<evidence type="ECO:0000256" key="5">
    <source>
        <dbReference type="ARBA" id="ARBA00037982"/>
    </source>
</evidence>
<evidence type="ECO:0000313" key="10">
    <source>
        <dbReference type="EMBL" id="GAB1301339.1"/>
    </source>
</evidence>
<sequence length="569" mass="63778">MPLGGKMANDTPGFYMDKLNKYRQRHGVTIMYKELNTTGPPHDRGFTFQVIIDEKEFPEAEGRSKQEAKNAAAKLAVDVLTNENKVDSHTDAPEQGSFVGNYIGLVNSFAQKEKLSVNYEQCDPDSQFPQILLLGCVNSQKDQEGARLHTIVSAIVLLQWQNTGEDGGPSPGFICKCKIGQTTYGTGSGATKQEAKQLAAKEAYQKLVLVERSPMKTVREFSSLVTSSSSDYSSSSMTDYCASQSAPGSFSSEIVFTNGLGENKRRSGVKVPPNDVQRNLHTVDARFNTDFKDIEEIGSGGFGQVFKARHRIDGKTYAIKRVKYNSDGRRSVKYRRWQNSNMSTLFNTVFVGRERTMTPSKAGVIQAGVIQVGCKTRCLFIQMEFCDEGTLEQWMEKRSRNKVDRALILELYEQIVTGVDYIHSKGLIHRDLKPGNIFLVDEKHIKIGDFGLATALDNDGKPRTESTGTPQYMSPEQLSSEQYGKEVDIFALGLILAELLHVCFTYTEKAKLFENVKNGIFSDMFDNKEKSLLQKLLSRKPRDRPETSEILKTLAEWKDISEKKKRNTC</sequence>
<accession>A0ABQ0FQ29</accession>
<name>A0ABQ0FQ29_APOSI</name>
<proteinExistence type="inferred from homology"/>
<dbReference type="PANTHER" id="PTHR11042">
    <property type="entry name" value="EUKARYOTIC TRANSLATION INITIATION FACTOR 2-ALPHA KINASE EIF2-ALPHA KINASE -RELATED"/>
    <property type="match status" value="1"/>
</dbReference>
<dbReference type="InterPro" id="IPR008271">
    <property type="entry name" value="Ser/Thr_kinase_AS"/>
</dbReference>
<dbReference type="SMART" id="SM00220">
    <property type="entry name" value="S_TKc"/>
    <property type="match status" value="1"/>
</dbReference>
<evidence type="ECO:0000256" key="3">
    <source>
        <dbReference type="ARBA" id="ARBA00022777"/>
    </source>
</evidence>
<evidence type="ECO:0000256" key="1">
    <source>
        <dbReference type="ARBA" id="ARBA00022679"/>
    </source>
</evidence>
<dbReference type="Proteomes" id="UP001623349">
    <property type="component" value="Unassembled WGS sequence"/>
</dbReference>
<evidence type="ECO:0000256" key="7">
    <source>
        <dbReference type="PROSITE-ProRule" id="PRU10141"/>
    </source>
</evidence>
<dbReference type="Pfam" id="PF00069">
    <property type="entry name" value="Pkinase"/>
    <property type="match status" value="1"/>
</dbReference>
<evidence type="ECO:0000256" key="2">
    <source>
        <dbReference type="ARBA" id="ARBA00022741"/>
    </source>
</evidence>
<dbReference type="CDD" id="cd19904">
    <property type="entry name" value="DSRM_EIF2AK2_rpt2"/>
    <property type="match status" value="1"/>
</dbReference>
<dbReference type="InterPro" id="IPR044452">
    <property type="entry name" value="EIF2AK2_DSRM_1"/>
</dbReference>
<dbReference type="InterPro" id="IPR050339">
    <property type="entry name" value="CC_SR_Kinase"/>
</dbReference>
<organism evidence="10 11">
    <name type="scientific">Apodemus speciosus</name>
    <name type="common">Large Japanese field mouse</name>
    <dbReference type="NCBI Taxonomy" id="105296"/>
    <lineage>
        <taxon>Eukaryota</taxon>
        <taxon>Metazoa</taxon>
        <taxon>Chordata</taxon>
        <taxon>Craniata</taxon>
        <taxon>Vertebrata</taxon>
        <taxon>Euteleostomi</taxon>
        <taxon>Mammalia</taxon>
        <taxon>Eutheria</taxon>
        <taxon>Euarchontoglires</taxon>
        <taxon>Glires</taxon>
        <taxon>Rodentia</taxon>
        <taxon>Myomorpha</taxon>
        <taxon>Muroidea</taxon>
        <taxon>Muridae</taxon>
        <taxon>Murinae</taxon>
        <taxon>Apodemus</taxon>
    </lineage>
</organism>
<evidence type="ECO:0000259" key="8">
    <source>
        <dbReference type="PROSITE" id="PS50011"/>
    </source>
</evidence>
<dbReference type="InterPro" id="IPR000719">
    <property type="entry name" value="Prot_kinase_dom"/>
</dbReference>
<dbReference type="InterPro" id="IPR011009">
    <property type="entry name" value="Kinase-like_dom_sf"/>
</dbReference>
<dbReference type="Gene3D" id="3.30.200.20">
    <property type="entry name" value="Phosphorylase Kinase, domain 1"/>
    <property type="match status" value="1"/>
</dbReference>
<dbReference type="PROSITE" id="PS00107">
    <property type="entry name" value="PROTEIN_KINASE_ATP"/>
    <property type="match status" value="1"/>
</dbReference>
<dbReference type="SUPFAM" id="SSF56112">
    <property type="entry name" value="Protein kinase-like (PK-like)"/>
    <property type="match status" value="1"/>
</dbReference>
<dbReference type="PANTHER" id="PTHR11042:SF163">
    <property type="entry name" value="INTERFERON-INDUCED, DOUBLE-STRANDED RNA-ACTIVATED PROTEIN KINASE"/>
    <property type="match status" value="1"/>
</dbReference>
<evidence type="ECO:0000256" key="4">
    <source>
        <dbReference type="ARBA" id="ARBA00022840"/>
    </source>
</evidence>
<dbReference type="PROSITE" id="PS50137">
    <property type="entry name" value="DS_RBD"/>
    <property type="match status" value="2"/>
</dbReference>
<feature type="domain" description="Protein kinase" evidence="8">
    <location>
        <begin position="291"/>
        <end position="558"/>
    </location>
</feature>
<gene>
    <name evidence="10" type="ORF">APTSU1_001657700</name>
</gene>
<dbReference type="PROSITE" id="PS00108">
    <property type="entry name" value="PROTEIN_KINASE_ST"/>
    <property type="match status" value="1"/>
</dbReference>
<protein>
    <submittedName>
        <fullName evidence="10">Interferon-induced, double-stranded RNA-activated protein kinase</fullName>
    </submittedName>
</protein>
<dbReference type="InterPro" id="IPR017441">
    <property type="entry name" value="Protein_kinase_ATP_BS"/>
</dbReference>
<keyword evidence="6" id="KW-0694">RNA-binding</keyword>
<keyword evidence="1" id="KW-0808">Transferase</keyword>
<feature type="domain" description="DRBM" evidence="9">
    <location>
        <begin position="101"/>
        <end position="209"/>
    </location>
</feature>
<comment type="caution">
    <text evidence="10">The sequence shown here is derived from an EMBL/GenBank/DDBJ whole genome shotgun (WGS) entry which is preliminary data.</text>
</comment>
<feature type="domain" description="DRBM" evidence="9">
    <location>
        <begin position="14"/>
        <end position="82"/>
    </location>
</feature>
<evidence type="ECO:0000313" key="11">
    <source>
        <dbReference type="Proteomes" id="UP001623349"/>
    </source>
</evidence>
<keyword evidence="11" id="KW-1185">Reference proteome</keyword>
<dbReference type="EMBL" id="BAAFST010000017">
    <property type="protein sequence ID" value="GAB1301339.1"/>
    <property type="molecule type" value="Genomic_DNA"/>
</dbReference>
<reference evidence="10 11" key="1">
    <citation type="submission" date="2024-08" db="EMBL/GenBank/DDBJ databases">
        <title>The draft genome of Apodemus speciosus.</title>
        <authorList>
            <person name="Nabeshima K."/>
            <person name="Suzuki S."/>
            <person name="Onuma M."/>
        </authorList>
    </citation>
    <scope>NUCLEOTIDE SEQUENCE [LARGE SCALE GENOMIC DNA]</scope>
    <source>
        <strain evidence="10">IB14-021</strain>
    </source>
</reference>
<dbReference type="Gene3D" id="3.30.160.20">
    <property type="match status" value="2"/>
</dbReference>
<dbReference type="InterPro" id="IPR044453">
    <property type="entry name" value="EIF2AK2_DSRM_2"/>
</dbReference>
<keyword evidence="2 7" id="KW-0547">Nucleotide-binding</keyword>
<evidence type="ECO:0000256" key="6">
    <source>
        <dbReference type="PROSITE-ProRule" id="PRU00266"/>
    </source>
</evidence>
<dbReference type="SMART" id="SM00358">
    <property type="entry name" value="DSRM"/>
    <property type="match status" value="2"/>
</dbReference>
<dbReference type="GO" id="GO:0016301">
    <property type="term" value="F:kinase activity"/>
    <property type="evidence" value="ECO:0007669"/>
    <property type="project" value="UniProtKB-KW"/>
</dbReference>
<dbReference type="CDD" id="cd19903">
    <property type="entry name" value="DSRM_EIF2AK2_rpt1"/>
    <property type="match status" value="1"/>
</dbReference>
<dbReference type="PROSITE" id="PS50011">
    <property type="entry name" value="PROTEIN_KINASE_DOM"/>
    <property type="match status" value="1"/>
</dbReference>
<comment type="similarity">
    <text evidence="5">Belongs to the protein kinase superfamily. Ser/Thr protein kinase family. GCN2 subfamily.</text>
</comment>
<keyword evidence="3 10" id="KW-0418">Kinase</keyword>
<feature type="binding site" evidence="7">
    <location>
        <position position="320"/>
    </location>
    <ligand>
        <name>ATP</name>
        <dbReference type="ChEBI" id="CHEBI:30616"/>
    </ligand>
</feature>
<dbReference type="Gene3D" id="1.10.510.10">
    <property type="entry name" value="Transferase(Phosphotransferase) domain 1"/>
    <property type="match status" value="1"/>
</dbReference>
<dbReference type="InterPro" id="IPR014720">
    <property type="entry name" value="dsRBD_dom"/>
</dbReference>
<dbReference type="SUPFAM" id="SSF54768">
    <property type="entry name" value="dsRNA-binding domain-like"/>
    <property type="match status" value="2"/>
</dbReference>
<dbReference type="Pfam" id="PF00035">
    <property type="entry name" value="dsrm"/>
    <property type="match status" value="2"/>
</dbReference>